<feature type="signal peptide" evidence="1">
    <location>
        <begin position="1"/>
        <end position="24"/>
    </location>
</feature>
<dbReference type="AlphaFoldDB" id="G4TV43"/>
<keyword evidence="3" id="KW-1185">Reference proteome</keyword>
<protein>
    <submittedName>
        <fullName evidence="2">Uncharacterized protein</fullName>
    </submittedName>
</protein>
<gene>
    <name evidence="2" type="ORF">PIIN_09170</name>
</gene>
<name>G4TV43_SERID</name>
<keyword evidence="1" id="KW-0732">Signal</keyword>
<evidence type="ECO:0000313" key="2">
    <source>
        <dbReference type="EMBL" id="CCA75186.1"/>
    </source>
</evidence>
<sequence>MWGSRPLTVLLLTCIELAVMSTLASRWILSPRQLTRSLREADLDAEARKDATSELPITTFGHYQSNIGDFDYSGRTWRVRHIRQAHRAGPRTVPPIDEHVIALPSNRLYFHEC</sequence>
<dbReference type="InParanoid" id="G4TV43"/>
<evidence type="ECO:0000313" key="3">
    <source>
        <dbReference type="Proteomes" id="UP000007148"/>
    </source>
</evidence>
<reference evidence="2 3" key="1">
    <citation type="journal article" date="2011" name="PLoS Pathog.">
        <title>Endophytic Life Strategies Decoded by Genome and Transcriptome Analyses of the Mutualistic Root Symbiont Piriformospora indica.</title>
        <authorList>
            <person name="Zuccaro A."/>
            <person name="Lahrmann U."/>
            <person name="Guldener U."/>
            <person name="Langen G."/>
            <person name="Pfiffi S."/>
            <person name="Biedenkopf D."/>
            <person name="Wong P."/>
            <person name="Samans B."/>
            <person name="Grimm C."/>
            <person name="Basiewicz M."/>
            <person name="Murat C."/>
            <person name="Martin F."/>
            <person name="Kogel K.H."/>
        </authorList>
    </citation>
    <scope>NUCLEOTIDE SEQUENCE [LARGE SCALE GENOMIC DNA]</scope>
    <source>
        <strain evidence="2 3">DSM 11827</strain>
    </source>
</reference>
<dbReference type="HOGENOM" id="CLU_2134505_0_0_1"/>
<dbReference type="Proteomes" id="UP000007148">
    <property type="component" value="Unassembled WGS sequence"/>
</dbReference>
<dbReference type="EMBL" id="CAFZ01000410">
    <property type="protein sequence ID" value="CCA75186.1"/>
    <property type="molecule type" value="Genomic_DNA"/>
</dbReference>
<accession>G4TV43</accession>
<feature type="chain" id="PRO_5003469138" evidence="1">
    <location>
        <begin position="25"/>
        <end position="113"/>
    </location>
</feature>
<comment type="caution">
    <text evidence="2">The sequence shown here is derived from an EMBL/GenBank/DDBJ whole genome shotgun (WGS) entry which is preliminary data.</text>
</comment>
<organism evidence="2 3">
    <name type="scientific">Serendipita indica (strain DSM 11827)</name>
    <name type="common">Root endophyte fungus</name>
    <name type="synonym">Piriformospora indica</name>
    <dbReference type="NCBI Taxonomy" id="1109443"/>
    <lineage>
        <taxon>Eukaryota</taxon>
        <taxon>Fungi</taxon>
        <taxon>Dikarya</taxon>
        <taxon>Basidiomycota</taxon>
        <taxon>Agaricomycotina</taxon>
        <taxon>Agaricomycetes</taxon>
        <taxon>Sebacinales</taxon>
        <taxon>Serendipitaceae</taxon>
        <taxon>Serendipita</taxon>
    </lineage>
</organism>
<evidence type="ECO:0000256" key="1">
    <source>
        <dbReference type="SAM" id="SignalP"/>
    </source>
</evidence>
<proteinExistence type="predicted"/>